<gene>
    <name evidence="2" type="ORF">BRAA04T16986Z</name>
    <name evidence="1" type="ORF">BRAPAZ1V2_A04P14550.2</name>
</gene>
<sequence>IFFLSYCFEERGKMFSTNTVGTITIGPEGLLFTGDKSGKLRVWSLAGTKV</sequence>
<reference evidence="2" key="1">
    <citation type="submission" date="2018-11" db="EMBL/GenBank/DDBJ databases">
        <authorList>
            <consortium name="Genoscope - CEA"/>
            <person name="William W."/>
        </authorList>
    </citation>
    <scope>NUCLEOTIDE SEQUENCE</scope>
</reference>
<evidence type="ECO:0000313" key="2">
    <source>
        <dbReference type="EMBL" id="VDD12484.1"/>
    </source>
</evidence>
<accession>A0A3P6CHV0</accession>
<dbReference type="Proteomes" id="UP000694005">
    <property type="component" value="Chromosome A04"/>
</dbReference>
<name>A0A3P6CHV0_BRACM</name>
<feature type="non-terminal residue" evidence="2">
    <location>
        <position position="1"/>
    </location>
</feature>
<dbReference type="EMBL" id="LR031576">
    <property type="protein sequence ID" value="VDD12484.1"/>
    <property type="molecule type" value="Genomic_DNA"/>
</dbReference>
<organism evidence="2">
    <name type="scientific">Brassica campestris</name>
    <name type="common">Field mustard</name>
    <dbReference type="NCBI Taxonomy" id="3711"/>
    <lineage>
        <taxon>Eukaryota</taxon>
        <taxon>Viridiplantae</taxon>
        <taxon>Streptophyta</taxon>
        <taxon>Embryophyta</taxon>
        <taxon>Tracheophyta</taxon>
        <taxon>Spermatophyta</taxon>
        <taxon>Magnoliopsida</taxon>
        <taxon>eudicotyledons</taxon>
        <taxon>Gunneridae</taxon>
        <taxon>Pentapetalae</taxon>
        <taxon>rosids</taxon>
        <taxon>malvids</taxon>
        <taxon>Brassicales</taxon>
        <taxon>Brassicaceae</taxon>
        <taxon>Brassiceae</taxon>
        <taxon>Brassica</taxon>
    </lineage>
</organism>
<dbReference type="EMBL" id="LS974620">
    <property type="protein sequence ID" value="CAG7906554.1"/>
    <property type="molecule type" value="Genomic_DNA"/>
</dbReference>
<proteinExistence type="predicted"/>
<protein>
    <submittedName>
        <fullName evidence="1">Uncharacterized protein</fullName>
    </submittedName>
</protein>
<dbReference type="Gramene" id="A04p14550.2_BraZ1">
    <property type="protein sequence ID" value="A04p14550.2_BraZ1.CDS"/>
    <property type="gene ID" value="A04g14550.2_BraZ1"/>
</dbReference>
<evidence type="ECO:0000313" key="1">
    <source>
        <dbReference type="EMBL" id="CAG7906554.1"/>
    </source>
</evidence>
<dbReference type="AlphaFoldDB" id="A0A3P6CHV0"/>